<dbReference type="Proteomes" id="UP001597199">
    <property type="component" value="Unassembled WGS sequence"/>
</dbReference>
<evidence type="ECO:0000259" key="1">
    <source>
        <dbReference type="Pfam" id="PF05913"/>
    </source>
</evidence>
<keyword evidence="4" id="KW-1185">Reference proteome</keyword>
<dbReference type="InterPro" id="IPR043894">
    <property type="entry name" value="MupG_C"/>
</dbReference>
<sequence>MPRRLGISIYPDHSDEAHNERYLHQAAANGFSRLFMSMLEITEDKDRVVAKYRRLIQLAKSLDYEVILDVAPNIFAQLGISYDDLSFFADLGADGIRLDQGFDGQKEALMTYNPQHLIIELNMSNDVAYLDNILSYQANKPFLYGCHNFYPQEGTGLPEDFFMACTNRFKRNNLRTAAFISSQVATIGPWSVNDGLPTLEAHRHLPITVQAKHLFATGVIDDVIIGNAYASDEELAALGALDRYQLTFNLALLPTSNPVERTIAFDCQHVRRGDITERVVRSTEVRKQFAAEANAPHDNTRQFERGDVVVGNDDFGKYKNELQVVLEPHTDARKNLIGHISQAELPLLDFVGPWTKFKFEERK</sequence>
<dbReference type="Gene3D" id="2.40.100.10">
    <property type="entry name" value="Cyclophilin-like"/>
    <property type="match status" value="1"/>
</dbReference>
<dbReference type="SUPFAM" id="SSF50891">
    <property type="entry name" value="Cyclophilin-like"/>
    <property type="match status" value="1"/>
</dbReference>
<dbReference type="EMBL" id="JBHTOA010000016">
    <property type="protein sequence ID" value="MFD1398151.1"/>
    <property type="molecule type" value="Genomic_DNA"/>
</dbReference>
<feature type="domain" description="6-phospho-N-acetylmuramidase C-terminal" evidence="1">
    <location>
        <begin position="247"/>
        <end position="360"/>
    </location>
</feature>
<dbReference type="Gene3D" id="3.20.20.70">
    <property type="entry name" value="Aldolase class I"/>
    <property type="match status" value="1"/>
</dbReference>
<feature type="domain" description="6-phospho-N-acetylmuramidase N-terminal" evidence="2">
    <location>
        <begin position="5"/>
        <end position="239"/>
    </location>
</feature>
<comment type="caution">
    <text evidence="3">The sequence shown here is derived from an EMBL/GenBank/DDBJ whole genome shotgun (WGS) entry which is preliminary data.</text>
</comment>
<accession>A0ABW4BCC8</accession>
<proteinExistence type="predicted"/>
<dbReference type="SUPFAM" id="SSF51445">
    <property type="entry name" value="(Trans)glycosidases"/>
    <property type="match status" value="1"/>
</dbReference>
<dbReference type="PANTHER" id="PTHR38435">
    <property type="match status" value="1"/>
</dbReference>
<dbReference type="InterPro" id="IPR017853">
    <property type="entry name" value="GH"/>
</dbReference>
<evidence type="ECO:0000259" key="2">
    <source>
        <dbReference type="Pfam" id="PF19200"/>
    </source>
</evidence>
<evidence type="ECO:0000313" key="3">
    <source>
        <dbReference type="EMBL" id="MFD1398151.1"/>
    </source>
</evidence>
<protein>
    <submittedName>
        <fullName evidence="3">DUF871 domain-containing protein</fullName>
    </submittedName>
</protein>
<dbReference type="InterPro" id="IPR043797">
    <property type="entry name" value="MupG_N"/>
</dbReference>
<dbReference type="InterPro" id="IPR013785">
    <property type="entry name" value="Aldolase_TIM"/>
</dbReference>
<dbReference type="Pfam" id="PF19200">
    <property type="entry name" value="MupG_N"/>
    <property type="match status" value="1"/>
</dbReference>
<organism evidence="3 4">
    <name type="scientific">Lacticaseibacillus suilingensis</name>
    <dbReference type="NCBI Taxonomy" id="2799577"/>
    <lineage>
        <taxon>Bacteria</taxon>
        <taxon>Bacillati</taxon>
        <taxon>Bacillota</taxon>
        <taxon>Bacilli</taxon>
        <taxon>Lactobacillales</taxon>
        <taxon>Lactobacillaceae</taxon>
        <taxon>Lacticaseibacillus</taxon>
    </lineage>
</organism>
<dbReference type="RefSeq" id="WP_204117999.1">
    <property type="nucleotide sequence ID" value="NZ_BOLV01000001.1"/>
</dbReference>
<dbReference type="PANTHER" id="PTHR38435:SF1">
    <property type="entry name" value="DUF871 DOMAIN-CONTAINING PROTEIN"/>
    <property type="match status" value="1"/>
</dbReference>
<name>A0ABW4BCC8_9LACO</name>
<dbReference type="InterPro" id="IPR008589">
    <property type="entry name" value="MupG"/>
</dbReference>
<evidence type="ECO:0000313" key="4">
    <source>
        <dbReference type="Proteomes" id="UP001597199"/>
    </source>
</evidence>
<dbReference type="Pfam" id="PF05913">
    <property type="entry name" value="MupG_C"/>
    <property type="match status" value="1"/>
</dbReference>
<gene>
    <name evidence="3" type="ORF">ACFQ41_02385</name>
</gene>
<dbReference type="InterPro" id="IPR029000">
    <property type="entry name" value="Cyclophilin-like_dom_sf"/>
</dbReference>
<reference evidence="4" key="1">
    <citation type="journal article" date="2019" name="Int. J. Syst. Evol. Microbiol.">
        <title>The Global Catalogue of Microorganisms (GCM) 10K type strain sequencing project: providing services to taxonomists for standard genome sequencing and annotation.</title>
        <authorList>
            <consortium name="The Broad Institute Genomics Platform"/>
            <consortium name="The Broad Institute Genome Sequencing Center for Infectious Disease"/>
            <person name="Wu L."/>
            <person name="Ma J."/>
        </authorList>
    </citation>
    <scope>NUCLEOTIDE SEQUENCE [LARGE SCALE GENOMIC DNA]</scope>
    <source>
        <strain evidence="4">CCM 9110</strain>
    </source>
</reference>